<evidence type="ECO:0000313" key="2">
    <source>
        <dbReference type="Proteomes" id="UP001589627"/>
    </source>
</evidence>
<proteinExistence type="predicted"/>
<accession>A0ABV5YYK3</accession>
<dbReference type="Proteomes" id="UP001589627">
    <property type="component" value="Unassembled WGS sequence"/>
</dbReference>
<keyword evidence="2" id="KW-1185">Reference proteome</keyword>
<sequence length="44" mass="4652">MMRIAAAVLAGAVLALLTSFGVVRVVTTSEKDPVAKPLYNYGTR</sequence>
<evidence type="ECO:0000313" key="1">
    <source>
        <dbReference type="EMBL" id="MFB9840103.1"/>
    </source>
</evidence>
<protein>
    <submittedName>
        <fullName evidence="1">Uncharacterized protein</fullName>
    </submittedName>
</protein>
<dbReference type="RefSeq" id="WP_378213321.1">
    <property type="nucleotide sequence ID" value="NZ_JBHLZP010000924.1"/>
</dbReference>
<comment type="caution">
    <text evidence="1">The sequence shown here is derived from an EMBL/GenBank/DDBJ whole genome shotgun (WGS) entry which is preliminary data.</text>
</comment>
<dbReference type="EMBL" id="JBHLZP010000924">
    <property type="protein sequence ID" value="MFB9840103.1"/>
    <property type="molecule type" value="Genomic_DNA"/>
</dbReference>
<name>A0ABV5YYK3_9ACTN</name>
<organism evidence="1 2">
    <name type="scientific">Actinoallomurus acaciae</name>
    <dbReference type="NCBI Taxonomy" id="502577"/>
    <lineage>
        <taxon>Bacteria</taxon>
        <taxon>Bacillati</taxon>
        <taxon>Actinomycetota</taxon>
        <taxon>Actinomycetes</taxon>
        <taxon>Streptosporangiales</taxon>
        <taxon>Thermomonosporaceae</taxon>
        <taxon>Actinoallomurus</taxon>
    </lineage>
</organism>
<gene>
    <name evidence="1" type="ORF">ACFFNX_48945</name>
</gene>
<reference evidence="1 2" key="1">
    <citation type="submission" date="2024-09" db="EMBL/GenBank/DDBJ databases">
        <authorList>
            <person name="Sun Q."/>
            <person name="Mori K."/>
        </authorList>
    </citation>
    <scope>NUCLEOTIDE SEQUENCE [LARGE SCALE GENOMIC DNA]</scope>
    <source>
        <strain evidence="1 2">TBRC 0563</strain>
    </source>
</reference>